<dbReference type="CDD" id="cd06261">
    <property type="entry name" value="TM_PBP2"/>
    <property type="match status" value="1"/>
</dbReference>
<dbReference type="Pfam" id="PF00528">
    <property type="entry name" value="BPD_transp_1"/>
    <property type="match status" value="1"/>
</dbReference>
<evidence type="ECO:0000256" key="5">
    <source>
        <dbReference type="ARBA" id="ARBA00022989"/>
    </source>
</evidence>
<evidence type="ECO:0000259" key="8">
    <source>
        <dbReference type="PROSITE" id="PS50928"/>
    </source>
</evidence>
<keyword evidence="5 7" id="KW-1133">Transmembrane helix</keyword>
<comment type="similarity">
    <text evidence="7">Belongs to the binding-protein-dependent transport system permease family.</text>
</comment>
<feature type="transmembrane region" description="Helical" evidence="7">
    <location>
        <begin position="189"/>
        <end position="208"/>
    </location>
</feature>
<dbReference type="GO" id="GO:0055085">
    <property type="term" value="P:transmembrane transport"/>
    <property type="evidence" value="ECO:0007669"/>
    <property type="project" value="InterPro"/>
</dbReference>
<keyword evidence="2 7" id="KW-0813">Transport</keyword>
<keyword evidence="4 7" id="KW-0812">Transmembrane</keyword>
<dbReference type="Gene3D" id="1.10.3720.10">
    <property type="entry name" value="MetI-like"/>
    <property type="match status" value="1"/>
</dbReference>
<name>A0A9D1KJ56_9MOLU</name>
<dbReference type="AlphaFoldDB" id="A0A9D1KJ56"/>
<organism evidence="9 10">
    <name type="scientific">Candidatus Pelethenecus faecipullorum</name>
    <dbReference type="NCBI Taxonomy" id="2840900"/>
    <lineage>
        <taxon>Bacteria</taxon>
        <taxon>Bacillati</taxon>
        <taxon>Mycoplasmatota</taxon>
        <taxon>Mollicutes</taxon>
        <taxon>Candidatus Pelethenecus</taxon>
    </lineage>
</organism>
<dbReference type="Proteomes" id="UP000886758">
    <property type="component" value="Unassembled WGS sequence"/>
</dbReference>
<feature type="transmembrane region" description="Helical" evidence="7">
    <location>
        <begin position="258"/>
        <end position="277"/>
    </location>
</feature>
<evidence type="ECO:0000256" key="6">
    <source>
        <dbReference type="ARBA" id="ARBA00023136"/>
    </source>
</evidence>
<accession>A0A9D1KJ56</accession>
<feature type="transmembrane region" description="Helical" evidence="7">
    <location>
        <begin position="114"/>
        <end position="132"/>
    </location>
</feature>
<keyword evidence="3" id="KW-1003">Cell membrane</keyword>
<dbReference type="PANTHER" id="PTHR43744">
    <property type="entry name" value="ABC TRANSPORTER PERMEASE PROTEIN MG189-RELATED-RELATED"/>
    <property type="match status" value="1"/>
</dbReference>
<dbReference type="PROSITE" id="PS50928">
    <property type="entry name" value="ABC_TM1"/>
    <property type="match status" value="1"/>
</dbReference>
<dbReference type="SUPFAM" id="SSF161098">
    <property type="entry name" value="MetI-like"/>
    <property type="match status" value="1"/>
</dbReference>
<evidence type="ECO:0000313" key="9">
    <source>
        <dbReference type="EMBL" id="HIT50221.1"/>
    </source>
</evidence>
<feature type="domain" description="ABC transmembrane type-1" evidence="8">
    <location>
        <begin position="78"/>
        <end position="264"/>
    </location>
</feature>
<evidence type="ECO:0000313" key="10">
    <source>
        <dbReference type="Proteomes" id="UP000886758"/>
    </source>
</evidence>
<dbReference type="InterPro" id="IPR000515">
    <property type="entry name" value="MetI-like"/>
</dbReference>
<dbReference type="InterPro" id="IPR035906">
    <property type="entry name" value="MetI-like_sf"/>
</dbReference>
<proteinExistence type="inferred from homology"/>
<evidence type="ECO:0000256" key="3">
    <source>
        <dbReference type="ARBA" id="ARBA00022475"/>
    </source>
</evidence>
<dbReference type="GO" id="GO:0005886">
    <property type="term" value="C:plasma membrane"/>
    <property type="evidence" value="ECO:0007669"/>
    <property type="project" value="UniProtKB-SubCell"/>
</dbReference>
<comment type="subcellular location">
    <subcellularLocation>
        <location evidence="1 7">Cell membrane</location>
        <topology evidence="1 7">Multi-pass membrane protein</topology>
    </subcellularLocation>
</comment>
<evidence type="ECO:0000256" key="4">
    <source>
        <dbReference type="ARBA" id="ARBA00022692"/>
    </source>
</evidence>
<evidence type="ECO:0000256" key="2">
    <source>
        <dbReference type="ARBA" id="ARBA00022448"/>
    </source>
</evidence>
<gene>
    <name evidence="9" type="ORF">IAD46_04260</name>
</gene>
<keyword evidence="6 7" id="KW-0472">Membrane</keyword>
<feature type="transmembrane region" description="Helical" evidence="7">
    <location>
        <begin position="12"/>
        <end position="33"/>
    </location>
</feature>
<sequence>MKFERMSASEIIFKIIAYVFVGLFALMALYPLVYAFSVSISGRGTYESGAIVLFPHFNDITFDAYQTILTDKGFWIAYTNTLFYTVFGTAWSMLISLTGAYALSKSKLMGKRKWNFLLVFTMWFSAGMIPLYLNYKEMGVDNKWGMVIGFGVQAYNIILLRNQFSSIPSDIEEASIVDGANEFQVFSKIYIPMSGATIATVTLFYAISRWNGYYWSRMLLKSANEQPLQVYLRQKIEEFQKIYDELPPDNLTFAADSLVYAIIICSIIPVLVIYPYIQKYFARGVNLGGVKG</sequence>
<protein>
    <submittedName>
        <fullName evidence="9">Carbohydrate ABC transporter permease</fullName>
    </submittedName>
</protein>
<evidence type="ECO:0000256" key="7">
    <source>
        <dbReference type="RuleBase" id="RU363032"/>
    </source>
</evidence>
<reference evidence="9" key="1">
    <citation type="submission" date="2020-10" db="EMBL/GenBank/DDBJ databases">
        <authorList>
            <person name="Gilroy R."/>
        </authorList>
    </citation>
    <scope>NUCLEOTIDE SEQUENCE</scope>
    <source>
        <strain evidence="9">ChiW17-6978</strain>
    </source>
</reference>
<reference evidence="9" key="2">
    <citation type="journal article" date="2021" name="PeerJ">
        <title>Extensive microbial diversity within the chicken gut microbiome revealed by metagenomics and culture.</title>
        <authorList>
            <person name="Gilroy R."/>
            <person name="Ravi A."/>
            <person name="Getino M."/>
            <person name="Pursley I."/>
            <person name="Horton D.L."/>
            <person name="Alikhan N.F."/>
            <person name="Baker D."/>
            <person name="Gharbi K."/>
            <person name="Hall N."/>
            <person name="Watson M."/>
            <person name="Adriaenssens E.M."/>
            <person name="Foster-Nyarko E."/>
            <person name="Jarju S."/>
            <person name="Secka A."/>
            <person name="Antonio M."/>
            <person name="Oren A."/>
            <person name="Chaudhuri R.R."/>
            <person name="La Ragione R."/>
            <person name="Hildebrand F."/>
            <person name="Pallen M.J."/>
        </authorList>
    </citation>
    <scope>NUCLEOTIDE SEQUENCE</scope>
    <source>
        <strain evidence="9">ChiW17-6978</strain>
    </source>
</reference>
<evidence type="ECO:0000256" key="1">
    <source>
        <dbReference type="ARBA" id="ARBA00004651"/>
    </source>
</evidence>
<comment type="caution">
    <text evidence="9">The sequence shown here is derived from an EMBL/GenBank/DDBJ whole genome shotgun (WGS) entry which is preliminary data.</text>
</comment>
<dbReference type="PANTHER" id="PTHR43744:SF9">
    <property type="entry name" value="POLYGALACTURONAN_RHAMNOGALACTURONAN TRANSPORT SYSTEM PERMEASE PROTEIN YTCP"/>
    <property type="match status" value="1"/>
</dbReference>
<dbReference type="EMBL" id="DVLF01000130">
    <property type="protein sequence ID" value="HIT50221.1"/>
    <property type="molecule type" value="Genomic_DNA"/>
</dbReference>
<feature type="transmembrane region" description="Helical" evidence="7">
    <location>
        <begin position="82"/>
        <end position="102"/>
    </location>
</feature>